<evidence type="ECO:0000313" key="5">
    <source>
        <dbReference type="Proteomes" id="UP001645859"/>
    </source>
</evidence>
<dbReference type="InterPro" id="IPR036291">
    <property type="entry name" value="NAD(P)-bd_dom_sf"/>
</dbReference>
<evidence type="ECO:0000313" key="4">
    <source>
        <dbReference type="EMBL" id="MBL3678279.1"/>
    </source>
</evidence>
<dbReference type="PRINTS" id="PR00080">
    <property type="entry name" value="SDRFAMILY"/>
</dbReference>
<keyword evidence="5" id="KW-1185">Reference proteome</keyword>
<dbReference type="SUPFAM" id="SSF51735">
    <property type="entry name" value="NAD(P)-binding Rossmann-fold domains"/>
    <property type="match status" value="1"/>
</dbReference>
<evidence type="ECO:0000256" key="2">
    <source>
        <dbReference type="ARBA" id="ARBA00023002"/>
    </source>
</evidence>
<comment type="caution">
    <text evidence="4">The sequence shown here is derived from an EMBL/GenBank/DDBJ whole genome shotgun (WGS) entry which is preliminary data.</text>
</comment>
<dbReference type="Gene3D" id="3.40.50.720">
    <property type="entry name" value="NAD(P)-binding Rossmann-like Domain"/>
    <property type="match status" value="1"/>
</dbReference>
<dbReference type="InterPro" id="IPR002347">
    <property type="entry name" value="SDR_fam"/>
</dbReference>
<organism evidence="4 5">
    <name type="scientific">Leucobacter chromiireducens subsp. solipictus</name>
    <dbReference type="NCBI Taxonomy" id="398235"/>
    <lineage>
        <taxon>Bacteria</taxon>
        <taxon>Bacillati</taxon>
        <taxon>Actinomycetota</taxon>
        <taxon>Actinomycetes</taxon>
        <taxon>Micrococcales</taxon>
        <taxon>Microbacteriaceae</taxon>
        <taxon>Leucobacter</taxon>
    </lineage>
</organism>
<dbReference type="Proteomes" id="UP001645859">
    <property type="component" value="Unassembled WGS sequence"/>
</dbReference>
<proteinExistence type="inferred from homology"/>
<dbReference type="CDD" id="cd05233">
    <property type="entry name" value="SDR_c"/>
    <property type="match status" value="1"/>
</dbReference>
<dbReference type="Pfam" id="PF00106">
    <property type="entry name" value="adh_short"/>
    <property type="match status" value="1"/>
</dbReference>
<name>A0ABS1SCK3_9MICO</name>
<dbReference type="PANTHER" id="PTHR43669">
    <property type="entry name" value="5-KETO-D-GLUCONATE 5-REDUCTASE"/>
    <property type="match status" value="1"/>
</dbReference>
<dbReference type="RefSeq" id="WP_202343504.1">
    <property type="nucleotide sequence ID" value="NZ_BAAAPI010000001.1"/>
</dbReference>
<sequence length="258" mass="26400">MTAVAPRTALVTGAGSGIGRAIARALLGDGFAVTLAGRRIDQLRDTSTDVPGHPGAPHPRALLCAADVTDPAQVERLFAAHVAEFGRLDVLVNNAGVFGPTADVGDLTLAEWEATLAVNVTGAVLCAGAAFRQMRAQDPQGGRIINNGSISAQTPRPRSVAYTTTKHAIAGLTKSIELDGRAHGITATQLDIGNAQTGLLDALVGPGALQADGSHRPEPAFDVAHVATTVQHLARLPLSVSVPQLTLTAAGMPFIGRG</sequence>
<dbReference type="PANTHER" id="PTHR43669:SF12">
    <property type="entry name" value="BLR5618 PROTEIN"/>
    <property type="match status" value="1"/>
</dbReference>
<dbReference type="EMBL" id="QYAC01000001">
    <property type="protein sequence ID" value="MBL3678279.1"/>
    <property type="molecule type" value="Genomic_DNA"/>
</dbReference>
<protein>
    <submittedName>
        <fullName evidence="4">SDR family oxidoreductase</fullName>
    </submittedName>
</protein>
<gene>
    <name evidence="4" type="ORF">D3230_03025</name>
</gene>
<reference evidence="4 5" key="1">
    <citation type="submission" date="2018-09" db="EMBL/GenBank/DDBJ databases">
        <title>Comparative genomics of Leucobacter spp.</title>
        <authorList>
            <person name="Reis A.C."/>
            <person name="Kolvenbach B.A."/>
            <person name="Corvini P.F.X."/>
            <person name="Nunes O.C."/>
        </authorList>
    </citation>
    <scope>NUCLEOTIDE SEQUENCE [LARGE SCALE GENOMIC DNA]</scope>
    <source>
        <strain evidence="4 5">TAN 31504</strain>
    </source>
</reference>
<evidence type="ECO:0000256" key="1">
    <source>
        <dbReference type="ARBA" id="ARBA00006484"/>
    </source>
</evidence>
<dbReference type="PRINTS" id="PR00081">
    <property type="entry name" value="GDHRDH"/>
</dbReference>
<comment type="similarity">
    <text evidence="1 3">Belongs to the short-chain dehydrogenases/reductases (SDR) family.</text>
</comment>
<keyword evidence="2" id="KW-0560">Oxidoreductase</keyword>
<evidence type="ECO:0000256" key="3">
    <source>
        <dbReference type="RuleBase" id="RU000363"/>
    </source>
</evidence>
<accession>A0ABS1SCK3</accession>